<feature type="region of interest" description="Disordered" evidence="1">
    <location>
        <begin position="143"/>
        <end position="172"/>
    </location>
</feature>
<accession>A0A940XU98</accession>
<dbReference type="SUPFAM" id="SSF55729">
    <property type="entry name" value="Acyl-CoA N-acyltransferases (Nat)"/>
    <property type="match status" value="1"/>
</dbReference>
<gene>
    <name evidence="2" type="ORF">J8N05_06985</name>
</gene>
<dbReference type="Gene3D" id="3.40.630.30">
    <property type="match status" value="1"/>
</dbReference>
<evidence type="ECO:0000313" key="2">
    <source>
        <dbReference type="EMBL" id="MBQ0847957.1"/>
    </source>
</evidence>
<dbReference type="AlphaFoldDB" id="A0A940XU98"/>
<dbReference type="RefSeq" id="WP_210881584.1">
    <property type="nucleotide sequence ID" value="NZ_JAGPYQ010000001.1"/>
</dbReference>
<evidence type="ECO:0000256" key="1">
    <source>
        <dbReference type="SAM" id="MobiDB-lite"/>
    </source>
</evidence>
<keyword evidence="3" id="KW-1185">Reference proteome</keyword>
<reference evidence="2 3" key="1">
    <citation type="submission" date="2021-04" db="EMBL/GenBank/DDBJ databases">
        <authorList>
            <person name="Tang X."/>
            <person name="Zhou X."/>
            <person name="Chen X."/>
            <person name="Cernava T."/>
            <person name="Zhang C."/>
        </authorList>
    </citation>
    <scope>NUCLEOTIDE SEQUENCE [LARGE SCALE GENOMIC DNA]</scope>
    <source>
        <strain evidence="2 3">BH-SS-21</strain>
    </source>
</reference>
<protein>
    <recommendedName>
        <fullName evidence="4">N-acetyltransferase domain-containing protein</fullName>
    </recommendedName>
</protein>
<proteinExistence type="predicted"/>
<evidence type="ECO:0000313" key="3">
    <source>
        <dbReference type="Proteomes" id="UP000677413"/>
    </source>
</evidence>
<evidence type="ECO:0008006" key="4">
    <source>
        <dbReference type="Google" id="ProtNLM"/>
    </source>
</evidence>
<organism evidence="2 3">
    <name type="scientific">Streptomyces liliiviolaceus</name>
    <dbReference type="NCBI Taxonomy" id="2823109"/>
    <lineage>
        <taxon>Bacteria</taxon>
        <taxon>Bacillati</taxon>
        <taxon>Actinomycetota</taxon>
        <taxon>Actinomycetes</taxon>
        <taxon>Kitasatosporales</taxon>
        <taxon>Streptomycetaceae</taxon>
        <taxon>Streptomyces</taxon>
    </lineage>
</organism>
<dbReference type="EMBL" id="JAGPYQ010000001">
    <property type="protein sequence ID" value="MBQ0847957.1"/>
    <property type="molecule type" value="Genomic_DNA"/>
</dbReference>
<dbReference type="InterPro" id="IPR016181">
    <property type="entry name" value="Acyl_CoA_acyltransferase"/>
</dbReference>
<dbReference type="Proteomes" id="UP000677413">
    <property type="component" value="Unassembled WGS sequence"/>
</dbReference>
<name>A0A940XU98_9ACTN</name>
<sequence length="220" mass="23909">MAEVYLRRLSRWQAEQQRDAVADVYVGAYRGAAGAEHRDRQGFLRRLEQHVQHTGFDMMVADTAGTVGCAYGFRVPRSGEWWSDLQGELPTDIEELTASGRTFLLAELMVLPVHRRRGIATRLVERLLIRLDADLVVAATGQATDRASDHGADGGGDGNDADGDRDGADRSPGAAAEAFRSWGWSRFGVLGPRGFPETAFGAGPGAGSMAGEVWIRRPLR</sequence>
<comment type="caution">
    <text evidence="2">The sequence shown here is derived from an EMBL/GenBank/DDBJ whole genome shotgun (WGS) entry which is preliminary data.</text>
</comment>